<name>A0A3D8PGQ9_9BACI</name>
<dbReference type="Proteomes" id="UP000257143">
    <property type="component" value="Unassembled WGS sequence"/>
</dbReference>
<gene>
    <name evidence="6" type="ORF">CWR48_19800</name>
</gene>
<keyword evidence="2" id="KW-0813">Transport</keyword>
<sequence length="121" mass="13747">MISMLETVIKEQPSRDVIFIHAARSSKFHAMKDRVQEIVQQHKNVTSYTVYDIAEAGVQCDKVGYIDYDWLATILPTNDAVYYFCGPQGFMRATYQNLKEYNVAATDIHFEVFGPAADITA</sequence>
<keyword evidence="4" id="KW-0408">Iron</keyword>
<dbReference type="GO" id="GO:0046872">
    <property type="term" value="F:metal ion binding"/>
    <property type="evidence" value="ECO:0007669"/>
    <property type="project" value="UniProtKB-KW"/>
</dbReference>
<evidence type="ECO:0000259" key="5">
    <source>
        <dbReference type="Pfam" id="PF00175"/>
    </source>
</evidence>
<dbReference type="GO" id="GO:0005344">
    <property type="term" value="F:oxygen carrier activity"/>
    <property type="evidence" value="ECO:0007669"/>
    <property type="project" value="UniProtKB-KW"/>
</dbReference>
<dbReference type="PANTHER" id="PTHR43396:SF3">
    <property type="entry name" value="FLAVOHEMOPROTEIN"/>
    <property type="match status" value="1"/>
</dbReference>
<reference evidence="7" key="1">
    <citation type="submission" date="2017-11" db="EMBL/GenBank/DDBJ databases">
        <authorList>
            <person name="Zhu W."/>
        </authorList>
    </citation>
    <scope>NUCLEOTIDE SEQUENCE [LARGE SCALE GENOMIC DNA]</scope>
    <source>
        <strain evidence="7">CAU 1183</strain>
    </source>
</reference>
<dbReference type="Pfam" id="PF00175">
    <property type="entry name" value="NAD_binding_1"/>
    <property type="match status" value="1"/>
</dbReference>
<dbReference type="OrthoDB" id="9801223at2"/>
<dbReference type="AlphaFoldDB" id="A0A3D8PGQ9"/>
<evidence type="ECO:0000256" key="3">
    <source>
        <dbReference type="ARBA" id="ARBA00022723"/>
    </source>
</evidence>
<proteinExistence type="predicted"/>
<dbReference type="GO" id="GO:0071500">
    <property type="term" value="P:cellular response to nitrosative stress"/>
    <property type="evidence" value="ECO:0007669"/>
    <property type="project" value="TreeGrafter"/>
</dbReference>
<organism evidence="6 7">
    <name type="scientific">Oceanobacillus arenosus</name>
    <dbReference type="NCBI Taxonomy" id="1229153"/>
    <lineage>
        <taxon>Bacteria</taxon>
        <taxon>Bacillati</taxon>
        <taxon>Bacillota</taxon>
        <taxon>Bacilli</taxon>
        <taxon>Bacillales</taxon>
        <taxon>Bacillaceae</taxon>
        <taxon>Oceanobacillus</taxon>
    </lineage>
</organism>
<comment type="caution">
    <text evidence="6">The sequence shown here is derived from an EMBL/GenBank/DDBJ whole genome shotgun (WGS) entry which is preliminary data.</text>
</comment>
<dbReference type="InterPro" id="IPR001433">
    <property type="entry name" value="OxRdtase_FAD/NAD-bd"/>
</dbReference>
<evidence type="ECO:0000256" key="4">
    <source>
        <dbReference type="ARBA" id="ARBA00023004"/>
    </source>
</evidence>
<dbReference type="InterPro" id="IPR039261">
    <property type="entry name" value="FNR_nucleotide-bd"/>
</dbReference>
<evidence type="ECO:0000256" key="1">
    <source>
        <dbReference type="ARBA" id="ARBA00022617"/>
    </source>
</evidence>
<dbReference type="SUPFAM" id="SSF52343">
    <property type="entry name" value="Ferredoxin reductase-like, C-terminal NADP-linked domain"/>
    <property type="match status" value="1"/>
</dbReference>
<keyword evidence="7" id="KW-1185">Reference proteome</keyword>
<dbReference type="GO" id="GO:0046210">
    <property type="term" value="P:nitric oxide catabolic process"/>
    <property type="evidence" value="ECO:0007669"/>
    <property type="project" value="TreeGrafter"/>
</dbReference>
<dbReference type="EMBL" id="PIOC01000033">
    <property type="protein sequence ID" value="RDW15270.1"/>
    <property type="molecule type" value="Genomic_DNA"/>
</dbReference>
<accession>A0A3D8PGQ9</accession>
<dbReference type="Gene3D" id="3.40.50.80">
    <property type="entry name" value="Nucleotide-binding domain of ferredoxin-NADP reductase (FNR) module"/>
    <property type="match status" value="1"/>
</dbReference>
<protein>
    <recommendedName>
        <fullName evidence="5">Oxidoreductase FAD/NAD(P)-binding domain-containing protein</fullName>
    </recommendedName>
</protein>
<evidence type="ECO:0000313" key="7">
    <source>
        <dbReference type="Proteomes" id="UP000257143"/>
    </source>
</evidence>
<dbReference type="GO" id="GO:0008941">
    <property type="term" value="F:nitric oxide dioxygenase NAD(P)H activity"/>
    <property type="evidence" value="ECO:0007669"/>
    <property type="project" value="TreeGrafter"/>
</dbReference>
<keyword evidence="3" id="KW-0479">Metal-binding</keyword>
<evidence type="ECO:0000256" key="2">
    <source>
        <dbReference type="ARBA" id="ARBA00022621"/>
    </source>
</evidence>
<feature type="domain" description="Oxidoreductase FAD/NAD(P)-binding" evidence="5">
    <location>
        <begin position="1"/>
        <end position="94"/>
    </location>
</feature>
<dbReference type="PANTHER" id="PTHR43396">
    <property type="entry name" value="FLAVOHEMOPROTEIN"/>
    <property type="match status" value="1"/>
</dbReference>
<keyword evidence="2" id="KW-0561">Oxygen transport</keyword>
<evidence type="ECO:0000313" key="6">
    <source>
        <dbReference type="EMBL" id="RDW15270.1"/>
    </source>
</evidence>
<keyword evidence="1" id="KW-0349">Heme</keyword>
<dbReference type="GO" id="GO:0071949">
    <property type="term" value="F:FAD binding"/>
    <property type="evidence" value="ECO:0007669"/>
    <property type="project" value="TreeGrafter"/>
</dbReference>